<keyword evidence="1 3" id="KW-0479">Metal-binding</keyword>
<evidence type="ECO:0000313" key="7">
    <source>
        <dbReference type="EMBL" id="PIC41978.1"/>
    </source>
</evidence>
<protein>
    <recommendedName>
        <fullName evidence="6">RING-type domain-containing protein</fullName>
    </recommendedName>
</protein>
<feature type="compositionally biased region" description="Basic and acidic residues" evidence="5">
    <location>
        <begin position="944"/>
        <end position="953"/>
    </location>
</feature>
<dbReference type="PANTHER" id="PTHR21447:SF13">
    <property type="entry name" value="RING-TYPE DOMAIN-CONTAINING PROTEIN"/>
    <property type="match status" value="1"/>
</dbReference>
<gene>
    <name evidence="7" type="primary">Cnig_chr_III.g9205</name>
    <name evidence="7" type="ORF">B9Z55_009205</name>
</gene>
<dbReference type="InterPro" id="IPR001841">
    <property type="entry name" value="Znf_RING"/>
</dbReference>
<dbReference type="Gene3D" id="3.30.40.10">
    <property type="entry name" value="Zinc/RING finger domain, C3HC4 (zinc finger)"/>
    <property type="match status" value="1"/>
</dbReference>
<proteinExistence type="predicted"/>
<evidence type="ECO:0000256" key="4">
    <source>
        <dbReference type="SAM" id="Coils"/>
    </source>
</evidence>
<dbReference type="GO" id="GO:0045121">
    <property type="term" value="C:membrane raft"/>
    <property type="evidence" value="ECO:0007669"/>
    <property type="project" value="TreeGrafter"/>
</dbReference>
<feature type="region of interest" description="Disordered" evidence="5">
    <location>
        <begin position="944"/>
        <end position="1026"/>
    </location>
</feature>
<organism evidence="7 8">
    <name type="scientific">Caenorhabditis nigoni</name>
    <dbReference type="NCBI Taxonomy" id="1611254"/>
    <lineage>
        <taxon>Eukaryota</taxon>
        <taxon>Metazoa</taxon>
        <taxon>Ecdysozoa</taxon>
        <taxon>Nematoda</taxon>
        <taxon>Chromadorea</taxon>
        <taxon>Rhabditida</taxon>
        <taxon>Rhabditina</taxon>
        <taxon>Rhabditomorpha</taxon>
        <taxon>Rhabditoidea</taxon>
        <taxon>Rhabditidae</taxon>
        <taxon>Peloderinae</taxon>
        <taxon>Caenorhabditis</taxon>
    </lineage>
</organism>
<evidence type="ECO:0000256" key="2">
    <source>
        <dbReference type="ARBA" id="ARBA00022833"/>
    </source>
</evidence>
<dbReference type="PANTHER" id="PTHR21447">
    <property type="entry name" value="RING-TYPE DOMAIN-CONTAINING PROTEIN-RELATED"/>
    <property type="match status" value="1"/>
</dbReference>
<dbReference type="InterPro" id="IPR013083">
    <property type="entry name" value="Znf_RING/FYVE/PHD"/>
</dbReference>
<feature type="coiled-coil region" evidence="4">
    <location>
        <begin position="1050"/>
        <end position="1185"/>
    </location>
</feature>
<accession>A0A2G5UR22</accession>
<feature type="compositionally biased region" description="Polar residues" evidence="5">
    <location>
        <begin position="1013"/>
        <end position="1026"/>
    </location>
</feature>
<dbReference type="GO" id="GO:0045087">
    <property type="term" value="P:innate immune response"/>
    <property type="evidence" value="ECO:0007669"/>
    <property type="project" value="TreeGrafter"/>
</dbReference>
<feature type="domain" description="RING-type" evidence="6">
    <location>
        <begin position="1350"/>
        <end position="1392"/>
    </location>
</feature>
<keyword evidence="4" id="KW-0175">Coiled coil</keyword>
<dbReference type="SUPFAM" id="SSF57850">
    <property type="entry name" value="RING/U-box"/>
    <property type="match status" value="1"/>
</dbReference>
<dbReference type="InterPro" id="IPR056711">
    <property type="entry name" value="DUF7809"/>
</dbReference>
<evidence type="ECO:0000313" key="8">
    <source>
        <dbReference type="Proteomes" id="UP000230233"/>
    </source>
</evidence>
<dbReference type="PROSITE" id="PS50089">
    <property type="entry name" value="ZF_RING_2"/>
    <property type="match status" value="1"/>
</dbReference>
<dbReference type="GO" id="GO:0008270">
    <property type="term" value="F:zinc ion binding"/>
    <property type="evidence" value="ECO:0007669"/>
    <property type="project" value="UniProtKB-KW"/>
</dbReference>
<dbReference type="EMBL" id="PDUG01000003">
    <property type="protein sequence ID" value="PIC41978.1"/>
    <property type="molecule type" value="Genomic_DNA"/>
</dbReference>
<evidence type="ECO:0000256" key="1">
    <source>
        <dbReference type="ARBA" id="ARBA00022771"/>
    </source>
</evidence>
<evidence type="ECO:0000256" key="5">
    <source>
        <dbReference type="SAM" id="MobiDB-lite"/>
    </source>
</evidence>
<keyword evidence="1 3" id="KW-0863">Zinc-finger</keyword>
<dbReference type="Pfam" id="PF13639">
    <property type="entry name" value="zf-RING_2"/>
    <property type="match status" value="1"/>
</dbReference>
<dbReference type="Proteomes" id="UP000230233">
    <property type="component" value="Chromosome III"/>
</dbReference>
<dbReference type="OrthoDB" id="8062037at2759"/>
<evidence type="ECO:0000259" key="6">
    <source>
        <dbReference type="PROSITE" id="PS50089"/>
    </source>
</evidence>
<reference evidence="8" key="1">
    <citation type="submission" date="2017-10" db="EMBL/GenBank/DDBJ databases">
        <title>Rapid genome shrinkage in a self-fertile nematode reveals novel sperm competition proteins.</title>
        <authorList>
            <person name="Yin D."/>
            <person name="Schwarz E.M."/>
            <person name="Thomas C.G."/>
            <person name="Felde R.L."/>
            <person name="Korf I.F."/>
            <person name="Cutter A.D."/>
            <person name="Schartner C.M."/>
            <person name="Ralston E.J."/>
            <person name="Meyer B.J."/>
            <person name="Haag E.S."/>
        </authorList>
    </citation>
    <scope>NUCLEOTIDE SEQUENCE [LARGE SCALE GENOMIC DNA]</scope>
    <source>
        <strain evidence="8">JU1422</strain>
    </source>
</reference>
<keyword evidence="8" id="KW-1185">Reference proteome</keyword>
<keyword evidence="2" id="KW-0862">Zinc</keyword>
<name>A0A2G5UR22_9PELO</name>
<sequence>MSIRGNHSPSALTKSALNRAVVRYIPKELSKYAKLSNVNFEEAGNDGKDELEWMLKNSDNMLRMYGSGEELAENLRIYIGFSSDGWIDYDPIEPYNSIITEFRSLGSDSFIPKSHMFAILHHMLYLNVGAVKYPGVYHAILSILLKSIEAQNAGNLEFVKRSDFEKLLDKLNDELYERRIFIKQPQQIPNFEIYSFLSKFDACLVIIDHFKKLIPVWKDEYNQLEILVLKLLEQHYPDNIEELHFAMNRSTFMVNYVDGIISSYPDLFLPYDRVKNPDHPIAVRVFQDKDQEFLMKSELFDAINLVKPKSKKYESTNGKLLTLKFKSIRKDFGDEVKRIEFVVALIQRTKHAAVPIQTPSGDHCILAADALFEILNRLIFCHRIFQKFQESTWTILLAHLAPLAEFFSAHEKSPFFVTMEKVESIEASIMNSLKNYKKIPANCVRNAKKDGFTVQNLKNELANLGVTSLFPEIQDYAEAVYSEVFNAKKQEFLRTCDLFDAVEKCLLICIFKRVPNLQLFLHTQHACHRLPNLHCNHCSAVPQRKKFKETTWNDFGYNGNSYSYLSPHIETIILPDGQNTSLQPNILQFGPEISPEFRYFLLDLDDHCAVSCVDLTDDFMQKMVVNLDTFQKFCPKKKIYIRAIPMGNDKRDETRRVFAEEVLDLIPVVLRQQSTPLKKNDERLNNYRNSWKMPKYSVKTISLTEFWYILEEFDVDKSRITIVPDPTYENTSYQMIADFEHEYLKIRSPCGNWVIRKEQAAFKIFESAICEIDHDTKKCVDYSNCLKLRNEVRSAIRQCLEYDEGAYIELKKVEIMISIFRNQNSFKEKANYALFQRLKLMEIDGLVPMDEFLYEFSKQKFDHFFGGDMEWIQDPENISVWKGYEWYLNACLEDFQGQEEEDNFDAVKAIREEIPFRIPPDESSLEKMKPDVCPIENFFTCEREQSMPDDVDRKKKKKKTPKKKTEVKVAPESPDDTQKTLVPEEASPEIGINRSNNCRGTSEEVSEELPERSTPTSDDVQKTSPLKKTPAVDINQSKCCTKCLRTSEMCNEAKKELKMTQNKLEKYEKKAKRTEEVEIQMREMEVEMKRMKKEMKEKELEIKKEKCENQDLKISILKLEAKNAKMQLEEKNHSISQHELLERVTDFSDQLKTEKAKNELMKIQLEQNEEKLKSETREKERGFEELRAVLSIMSTEMELVQRDNRNLLEQIASTPEAPPNPAVPESSSEGQPCHHRFALFRFQRIKDSLCHKKQLKQAKEMVEKMKSCTDLVEIHQIADYEYYQFEGKLLKYVKEVELNIQKIKETCDVSTVTPLPDSPEFSKRFVNLYWRIINNQPIMSSEIEVSDSECFICTEEMVSDQETLQCEKCKKVTHYKCASKWLKINRSCPNCREKMLDPEEFPNLGQ</sequence>
<comment type="caution">
    <text evidence="7">The sequence shown here is derived from an EMBL/GenBank/DDBJ whole genome shotgun (WGS) entry which is preliminary data.</text>
</comment>
<dbReference type="Pfam" id="PF25100">
    <property type="entry name" value="DUF7809"/>
    <property type="match status" value="1"/>
</dbReference>
<evidence type="ECO:0000256" key="3">
    <source>
        <dbReference type="PROSITE-ProRule" id="PRU00175"/>
    </source>
</evidence>